<dbReference type="PANTHER" id="PTHR43761">
    <property type="entry name" value="D-ISOMER SPECIFIC 2-HYDROXYACID DEHYDROGENASE FAMILY PROTEIN (AFU_ORTHOLOGUE AFUA_1G13630)"/>
    <property type="match status" value="1"/>
</dbReference>
<dbReference type="GO" id="GO:0051287">
    <property type="term" value="F:NAD binding"/>
    <property type="evidence" value="ECO:0007669"/>
    <property type="project" value="InterPro"/>
</dbReference>
<feature type="domain" description="D-isomer specific 2-hydroxyacid dehydrogenase catalytic" evidence="6">
    <location>
        <begin position="23"/>
        <end position="334"/>
    </location>
</feature>
<dbReference type="SUPFAM" id="SSF51735">
    <property type="entry name" value="NAD(P)-binding Rossmann-fold domains"/>
    <property type="match status" value="1"/>
</dbReference>
<dbReference type="SUPFAM" id="SSF52283">
    <property type="entry name" value="Formate/glycerate dehydrogenase catalytic domain-like"/>
    <property type="match status" value="1"/>
</dbReference>
<dbReference type="PROSITE" id="PS00671">
    <property type="entry name" value="D_2_HYDROXYACID_DH_3"/>
    <property type="match status" value="1"/>
</dbReference>
<keyword evidence="3" id="KW-0520">NAD</keyword>
<protein>
    <submittedName>
        <fullName evidence="8">Putative dehydrogenase</fullName>
    </submittedName>
</protein>
<dbReference type="InterPro" id="IPR029753">
    <property type="entry name" value="D-isomer_DH_CS"/>
</dbReference>
<dbReference type="GO" id="GO:0016616">
    <property type="term" value="F:oxidoreductase activity, acting on the CH-OH group of donors, NAD or NADP as acceptor"/>
    <property type="evidence" value="ECO:0007669"/>
    <property type="project" value="InterPro"/>
</dbReference>
<evidence type="ECO:0000256" key="4">
    <source>
        <dbReference type="RuleBase" id="RU003719"/>
    </source>
</evidence>
<dbReference type="InterPro" id="IPR006140">
    <property type="entry name" value="D-isomer_DH_NAD-bd"/>
</dbReference>
<dbReference type="Gene3D" id="3.40.50.720">
    <property type="entry name" value="NAD(P)-binding Rossmann-like Domain"/>
    <property type="match status" value="2"/>
</dbReference>
<reference evidence="8 9" key="1">
    <citation type="journal article" date="2010" name="J. Bacteriol.">
        <title>Biochemical characterization of a novel indole prenyltransferase from Streptomyces sp. SN-593.</title>
        <authorList>
            <person name="Takahashi S."/>
            <person name="Takagi H."/>
            <person name="Toyoda A."/>
            <person name="Uramoto M."/>
            <person name="Nogawa T."/>
            <person name="Ueki M."/>
            <person name="Sakaki Y."/>
            <person name="Osada H."/>
        </authorList>
    </citation>
    <scope>NUCLEOTIDE SEQUENCE [LARGE SCALE GENOMIC DNA]</scope>
    <source>
        <strain evidence="8 9">SN-593</strain>
    </source>
</reference>
<dbReference type="Pfam" id="PF02826">
    <property type="entry name" value="2-Hacid_dh_C"/>
    <property type="match status" value="1"/>
</dbReference>
<accession>A0A7U3UXW0</accession>
<dbReference type="InterPro" id="IPR036291">
    <property type="entry name" value="NAD(P)-bd_dom_sf"/>
</dbReference>
<evidence type="ECO:0000256" key="5">
    <source>
        <dbReference type="SAM" id="MobiDB-lite"/>
    </source>
</evidence>
<dbReference type="PANTHER" id="PTHR43761:SF1">
    <property type="entry name" value="D-ISOMER SPECIFIC 2-HYDROXYACID DEHYDROGENASE CATALYTIC DOMAIN-CONTAINING PROTEIN-RELATED"/>
    <property type="match status" value="1"/>
</dbReference>
<dbReference type="EMBL" id="AP018365">
    <property type="protein sequence ID" value="BBB00854.1"/>
    <property type="molecule type" value="Genomic_DNA"/>
</dbReference>
<proteinExistence type="inferred from homology"/>
<reference evidence="8 9" key="2">
    <citation type="journal article" date="2011" name="J. Antibiot.">
        <title>Furaquinocins I and J: novel polyketide isoprenoid hybrid compounds from Streptomyces reveromyceticus SN-593.</title>
        <authorList>
            <person name="Panthee S."/>
            <person name="Takahashi S."/>
            <person name="Takagi H."/>
            <person name="Nogawa T."/>
            <person name="Oowada E."/>
            <person name="Uramoto M."/>
            <person name="Osada H."/>
        </authorList>
    </citation>
    <scope>NUCLEOTIDE SEQUENCE [LARGE SCALE GENOMIC DNA]</scope>
    <source>
        <strain evidence="8 9">SN-593</strain>
    </source>
</reference>
<gene>
    <name evidence="8" type="ORF">RVR_8028</name>
</gene>
<dbReference type="KEGG" id="arev:RVR_8028"/>
<comment type="similarity">
    <text evidence="1 4">Belongs to the D-isomer specific 2-hydroxyacid dehydrogenase family.</text>
</comment>
<reference evidence="8 9" key="3">
    <citation type="journal article" date="2011" name="Nat. Chem. Biol.">
        <title>Reveromycin A biosynthesis uses RevG and RevJ for stereospecific spiroacetal formation.</title>
        <authorList>
            <person name="Takahashi S."/>
            <person name="Toyoda A."/>
            <person name="Sekiyama Y."/>
            <person name="Takagi H."/>
            <person name="Nogawa T."/>
            <person name="Uramoto M."/>
            <person name="Suzuki R."/>
            <person name="Koshino H."/>
            <person name="Kumano T."/>
            <person name="Panthee S."/>
            <person name="Dairi T."/>
            <person name="Ishikawa J."/>
            <person name="Ikeda H."/>
            <person name="Sakaki Y."/>
            <person name="Osada H."/>
        </authorList>
    </citation>
    <scope>NUCLEOTIDE SEQUENCE [LARGE SCALE GENOMIC DNA]</scope>
    <source>
        <strain evidence="8 9">SN-593</strain>
    </source>
</reference>
<keyword evidence="9" id="KW-1185">Reference proteome</keyword>
<evidence type="ECO:0000256" key="2">
    <source>
        <dbReference type="ARBA" id="ARBA00023002"/>
    </source>
</evidence>
<dbReference type="Proteomes" id="UP000595703">
    <property type="component" value="Chromosome"/>
</dbReference>
<dbReference type="InterPro" id="IPR006139">
    <property type="entry name" value="D-isomer_2_OHA_DH_cat_dom"/>
</dbReference>
<evidence type="ECO:0000313" key="9">
    <source>
        <dbReference type="Proteomes" id="UP000595703"/>
    </source>
</evidence>
<evidence type="ECO:0000259" key="7">
    <source>
        <dbReference type="Pfam" id="PF02826"/>
    </source>
</evidence>
<sequence>MNPPKERAPMPHPGPGTGPRPRVVVTESLNDAGVRRLRAAADVVFLDKSLPEARQRATLLDAEVIVSQIHPVDSGLIAAAPRLRAIAKHGVGVDNIDVAAATARGIPVLFAPGANAASVAEHTLAAALAVARRFGELDAAVRRRDFSVRQDLHQLDLEGRTIAVLGYGNTGRRVLGLAHAALGMRGIAYDRFPQQPEALPPGSRYTDSLEEALRGADVVTVHLPLTPQTRGLVGRDQLALLPRGGIVVNVGRGGVVDEYALADALRGGHLFGAAVDVFTTEPPLPDNPLLAPDLRTLLTPHVGGLGGSASVAIAHMLADDILTVLQGGTPSHVVTPDYRSPAPPAVSPTG</sequence>
<evidence type="ECO:0000259" key="6">
    <source>
        <dbReference type="Pfam" id="PF00389"/>
    </source>
</evidence>
<feature type="domain" description="D-isomer specific 2-hydroxyacid dehydrogenase NAD-binding" evidence="7">
    <location>
        <begin position="125"/>
        <end position="303"/>
    </location>
</feature>
<dbReference type="PROSITE" id="PS00670">
    <property type="entry name" value="D_2_HYDROXYACID_DH_2"/>
    <property type="match status" value="1"/>
</dbReference>
<name>A0A7U3UXW0_9ACTN</name>
<evidence type="ECO:0000256" key="1">
    <source>
        <dbReference type="ARBA" id="ARBA00005854"/>
    </source>
</evidence>
<keyword evidence="2 4" id="KW-0560">Oxidoreductase</keyword>
<dbReference type="Pfam" id="PF00389">
    <property type="entry name" value="2-Hacid_dh"/>
    <property type="match status" value="1"/>
</dbReference>
<dbReference type="InterPro" id="IPR050418">
    <property type="entry name" value="D-iso_2-hydroxyacid_DH_PdxB"/>
</dbReference>
<feature type="region of interest" description="Disordered" evidence="5">
    <location>
        <begin position="1"/>
        <end position="22"/>
    </location>
</feature>
<dbReference type="AlphaFoldDB" id="A0A7U3UXW0"/>
<evidence type="ECO:0000256" key="3">
    <source>
        <dbReference type="ARBA" id="ARBA00023027"/>
    </source>
</evidence>
<reference evidence="8 9" key="4">
    <citation type="journal article" date="2020" name="Sci. Rep.">
        <title>beta-carboline chemical signals induce reveromycin production through a LuxR family regulator in Streptomyces sp. SN-593.</title>
        <authorList>
            <person name="Panthee S."/>
            <person name="Kito N."/>
            <person name="Hayashi T."/>
            <person name="Shimizu T."/>
            <person name="Ishikawa J."/>
            <person name="Hamamoto H."/>
            <person name="Osada H."/>
            <person name="Takahashi S."/>
        </authorList>
    </citation>
    <scope>NUCLEOTIDE SEQUENCE [LARGE SCALE GENOMIC DNA]</scope>
    <source>
        <strain evidence="8 9">SN-593</strain>
    </source>
</reference>
<organism evidence="8 9">
    <name type="scientific">Actinacidiphila reveromycinica</name>
    <dbReference type="NCBI Taxonomy" id="659352"/>
    <lineage>
        <taxon>Bacteria</taxon>
        <taxon>Bacillati</taxon>
        <taxon>Actinomycetota</taxon>
        <taxon>Actinomycetes</taxon>
        <taxon>Kitasatosporales</taxon>
        <taxon>Streptomycetaceae</taxon>
        <taxon>Actinacidiphila</taxon>
    </lineage>
</organism>
<evidence type="ECO:0000313" key="8">
    <source>
        <dbReference type="EMBL" id="BBB00854.1"/>
    </source>
</evidence>